<sequence>VFIIIITNNPYRQNKFYNFLSLFKSYLKN</sequence>
<dbReference type="EMBL" id="BARV01012893">
    <property type="protein sequence ID" value="GAI09195.1"/>
    <property type="molecule type" value="Genomic_DNA"/>
</dbReference>
<name>X1M3F8_9ZZZZ</name>
<gene>
    <name evidence="1" type="ORF">S06H3_23635</name>
</gene>
<protein>
    <submittedName>
        <fullName evidence="1">Uncharacterized protein</fullName>
    </submittedName>
</protein>
<feature type="non-terminal residue" evidence="1">
    <location>
        <position position="1"/>
    </location>
</feature>
<comment type="caution">
    <text evidence="1">The sequence shown here is derived from an EMBL/GenBank/DDBJ whole genome shotgun (WGS) entry which is preliminary data.</text>
</comment>
<evidence type="ECO:0000313" key="1">
    <source>
        <dbReference type="EMBL" id="GAI09195.1"/>
    </source>
</evidence>
<proteinExistence type="predicted"/>
<dbReference type="AlphaFoldDB" id="X1M3F8"/>
<reference evidence="1" key="1">
    <citation type="journal article" date="2014" name="Front. Microbiol.">
        <title>High frequency of phylogenetically diverse reductive dehalogenase-homologous genes in deep subseafloor sedimentary metagenomes.</title>
        <authorList>
            <person name="Kawai M."/>
            <person name="Futagami T."/>
            <person name="Toyoda A."/>
            <person name="Takaki Y."/>
            <person name="Nishi S."/>
            <person name="Hori S."/>
            <person name="Arai W."/>
            <person name="Tsubouchi T."/>
            <person name="Morono Y."/>
            <person name="Uchiyama I."/>
            <person name="Ito T."/>
            <person name="Fujiyama A."/>
            <person name="Inagaki F."/>
            <person name="Takami H."/>
        </authorList>
    </citation>
    <scope>NUCLEOTIDE SEQUENCE</scope>
    <source>
        <strain evidence="1">Expedition CK06-06</strain>
    </source>
</reference>
<accession>X1M3F8</accession>
<organism evidence="1">
    <name type="scientific">marine sediment metagenome</name>
    <dbReference type="NCBI Taxonomy" id="412755"/>
    <lineage>
        <taxon>unclassified sequences</taxon>
        <taxon>metagenomes</taxon>
        <taxon>ecological metagenomes</taxon>
    </lineage>
</organism>